<keyword evidence="1" id="KW-0813">Transport</keyword>
<sequence length="135" mass="14755">MHLFKARDISKRFGGVIALSDASFEFSGAKICGLVGANGSGKTTFAKICAGLIKKDSGNFNIDGESVEINSPYDAKKYGIVLAHQNLSLIPDLTVWENIFLGHEERKGRMFPNNRNAKDLALEILNDLIPKEIST</sequence>
<evidence type="ECO:0000256" key="1">
    <source>
        <dbReference type="ARBA" id="ARBA00022448"/>
    </source>
</evidence>
<dbReference type="PANTHER" id="PTHR43790">
    <property type="entry name" value="CARBOHYDRATE TRANSPORT ATP-BINDING PROTEIN MG119-RELATED"/>
    <property type="match status" value="1"/>
</dbReference>
<dbReference type="AlphaFoldDB" id="X1PGT8"/>
<dbReference type="GO" id="GO:0005524">
    <property type="term" value="F:ATP binding"/>
    <property type="evidence" value="ECO:0007669"/>
    <property type="project" value="UniProtKB-KW"/>
</dbReference>
<dbReference type="PANTHER" id="PTHR43790:SF9">
    <property type="entry name" value="GALACTOFURANOSE TRANSPORTER ATP-BINDING PROTEIN YTFR"/>
    <property type="match status" value="1"/>
</dbReference>
<gene>
    <name evidence="6" type="ORF">S06H3_52109</name>
</gene>
<keyword evidence="2" id="KW-0677">Repeat</keyword>
<evidence type="ECO:0000256" key="4">
    <source>
        <dbReference type="ARBA" id="ARBA00022840"/>
    </source>
</evidence>
<dbReference type="EMBL" id="BARV01033114">
    <property type="protein sequence ID" value="GAI41701.1"/>
    <property type="molecule type" value="Genomic_DNA"/>
</dbReference>
<dbReference type="InterPro" id="IPR027417">
    <property type="entry name" value="P-loop_NTPase"/>
</dbReference>
<name>X1PGT8_9ZZZZ</name>
<dbReference type="Gene3D" id="3.40.50.300">
    <property type="entry name" value="P-loop containing nucleotide triphosphate hydrolases"/>
    <property type="match status" value="1"/>
</dbReference>
<keyword evidence="4" id="KW-0067">ATP-binding</keyword>
<comment type="caution">
    <text evidence="6">The sequence shown here is derived from an EMBL/GenBank/DDBJ whole genome shotgun (WGS) entry which is preliminary data.</text>
</comment>
<accession>X1PGT8</accession>
<proteinExistence type="predicted"/>
<feature type="non-terminal residue" evidence="6">
    <location>
        <position position="135"/>
    </location>
</feature>
<feature type="domain" description="ABC transporter" evidence="5">
    <location>
        <begin position="19"/>
        <end position="116"/>
    </location>
</feature>
<evidence type="ECO:0000313" key="6">
    <source>
        <dbReference type="EMBL" id="GAI41701.1"/>
    </source>
</evidence>
<reference evidence="6" key="1">
    <citation type="journal article" date="2014" name="Front. Microbiol.">
        <title>High frequency of phylogenetically diverse reductive dehalogenase-homologous genes in deep subseafloor sedimentary metagenomes.</title>
        <authorList>
            <person name="Kawai M."/>
            <person name="Futagami T."/>
            <person name="Toyoda A."/>
            <person name="Takaki Y."/>
            <person name="Nishi S."/>
            <person name="Hori S."/>
            <person name="Arai W."/>
            <person name="Tsubouchi T."/>
            <person name="Morono Y."/>
            <person name="Uchiyama I."/>
            <person name="Ito T."/>
            <person name="Fujiyama A."/>
            <person name="Inagaki F."/>
            <person name="Takami H."/>
        </authorList>
    </citation>
    <scope>NUCLEOTIDE SEQUENCE</scope>
    <source>
        <strain evidence="6">Expedition CK06-06</strain>
    </source>
</reference>
<evidence type="ECO:0000256" key="3">
    <source>
        <dbReference type="ARBA" id="ARBA00022741"/>
    </source>
</evidence>
<protein>
    <recommendedName>
        <fullName evidence="5">ABC transporter domain-containing protein</fullName>
    </recommendedName>
</protein>
<evidence type="ECO:0000259" key="5">
    <source>
        <dbReference type="Pfam" id="PF00005"/>
    </source>
</evidence>
<evidence type="ECO:0000256" key="2">
    <source>
        <dbReference type="ARBA" id="ARBA00022737"/>
    </source>
</evidence>
<dbReference type="GO" id="GO:0016887">
    <property type="term" value="F:ATP hydrolysis activity"/>
    <property type="evidence" value="ECO:0007669"/>
    <property type="project" value="InterPro"/>
</dbReference>
<keyword evidence="3" id="KW-0547">Nucleotide-binding</keyword>
<dbReference type="InterPro" id="IPR050107">
    <property type="entry name" value="ABC_carbohydrate_import_ATPase"/>
</dbReference>
<dbReference type="InterPro" id="IPR003439">
    <property type="entry name" value="ABC_transporter-like_ATP-bd"/>
</dbReference>
<dbReference type="Pfam" id="PF00005">
    <property type="entry name" value="ABC_tran"/>
    <property type="match status" value="1"/>
</dbReference>
<organism evidence="6">
    <name type="scientific">marine sediment metagenome</name>
    <dbReference type="NCBI Taxonomy" id="412755"/>
    <lineage>
        <taxon>unclassified sequences</taxon>
        <taxon>metagenomes</taxon>
        <taxon>ecological metagenomes</taxon>
    </lineage>
</organism>
<dbReference type="SUPFAM" id="SSF52540">
    <property type="entry name" value="P-loop containing nucleoside triphosphate hydrolases"/>
    <property type="match status" value="1"/>
</dbReference>